<keyword evidence="1" id="KW-1133">Transmembrane helix</keyword>
<feature type="transmembrane region" description="Helical" evidence="1">
    <location>
        <begin position="120"/>
        <end position="139"/>
    </location>
</feature>
<dbReference type="RefSeq" id="WP_225451427.1">
    <property type="nucleotide sequence ID" value="NZ_JAIWXB010000040.1"/>
</dbReference>
<dbReference type="Pfam" id="PF14897">
    <property type="entry name" value="EpsG"/>
    <property type="match status" value="1"/>
</dbReference>
<feature type="transmembrane region" description="Helical" evidence="1">
    <location>
        <begin position="28"/>
        <end position="45"/>
    </location>
</feature>
<reference evidence="2" key="1">
    <citation type="submission" date="2023-08" db="EMBL/GenBank/DDBJ databases">
        <title>Mucin Metabolism Genes Underlie the Key Renovations of Bacteroides xylanisolvens Genomes in Captive Great Apes.</title>
        <authorList>
            <person name="Nishida A.H."/>
        </authorList>
    </citation>
    <scope>NUCLEOTIDE SEQUENCE</scope>
    <source>
        <strain evidence="2">P13.H9</strain>
    </source>
</reference>
<feature type="transmembrane region" description="Helical" evidence="1">
    <location>
        <begin position="328"/>
        <end position="351"/>
    </location>
</feature>
<accession>A0AAW4T7A5</accession>
<dbReference type="AlphaFoldDB" id="A0AAW4T7A5"/>
<evidence type="ECO:0000256" key="1">
    <source>
        <dbReference type="SAM" id="Phobius"/>
    </source>
</evidence>
<dbReference type="EMBL" id="JAIWYE010000038">
    <property type="protein sequence ID" value="MCA4706437.1"/>
    <property type="molecule type" value="Genomic_DNA"/>
</dbReference>
<organism evidence="2 3">
    <name type="scientific">Bacteroides xylanisolvens</name>
    <dbReference type="NCBI Taxonomy" id="371601"/>
    <lineage>
        <taxon>Bacteria</taxon>
        <taxon>Pseudomonadati</taxon>
        <taxon>Bacteroidota</taxon>
        <taxon>Bacteroidia</taxon>
        <taxon>Bacteroidales</taxon>
        <taxon>Bacteroidaceae</taxon>
        <taxon>Bacteroides</taxon>
    </lineage>
</organism>
<dbReference type="InterPro" id="IPR049458">
    <property type="entry name" value="EpsG-like"/>
</dbReference>
<dbReference type="Proteomes" id="UP001198461">
    <property type="component" value="Unassembled WGS sequence"/>
</dbReference>
<feature type="transmembrane region" description="Helical" evidence="1">
    <location>
        <begin position="249"/>
        <end position="268"/>
    </location>
</feature>
<proteinExistence type="predicted"/>
<gene>
    <name evidence="2" type="ORF">LD004_22820</name>
</gene>
<feature type="transmembrane region" description="Helical" evidence="1">
    <location>
        <begin position="193"/>
        <end position="213"/>
    </location>
</feature>
<protein>
    <submittedName>
        <fullName evidence="2">EpsG family protein</fullName>
    </submittedName>
</protein>
<feature type="transmembrane region" description="Helical" evidence="1">
    <location>
        <begin position="6"/>
        <end position="23"/>
    </location>
</feature>
<feature type="transmembrane region" description="Helical" evidence="1">
    <location>
        <begin position="159"/>
        <end position="186"/>
    </location>
</feature>
<comment type="caution">
    <text evidence="2">The sequence shown here is derived from an EMBL/GenBank/DDBJ whole genome shotgun (WGS) entry which is preliminary data.</text>
</comment>
<name>A0AAW4T7A5_9BACE</name>
<sequence>MIYYCIYIPFILLSLLDFTNLSLNSKRTLIHFFVFVLTIFWGIRWDCGTDWSHFLEVFQASRMDNIFTFDQGVGEPMEPGFIFLNALIKLLGGNYTCFLLIFNFLVLICFARFSLQFTKYPLLSFVYTIISLGIIFPNRQALAMGIASFSICYLLKRNFIKYCIPILLASMIHVSVIIMLPLYPLFSLKTKPWMIFIIYLISLEIGSILPLIFDSIINLGVLGSLISVRLISYSQTVSSISDDFSSRGLTSFILSFSYLSFFVLKKMYCSPIKLWHYSFNGFLIMELIRNIFMETMRDFMRLELYFRPYASILLSNAFGNFSKTKYKYISGIIFVSLMFYFFVKTLTGTFAETYFPYKTIFE</sequence>
<feature type="transmembrane region" description="Helical" evidence="1">
    <location>
        <begin position="93"/>
        <end position="113"/>
    </location>
</feature>
<keyword evidence="1" id="KW-0812">Transmembrane</keyword>
<evidence type="ECO:0000313" key="2">
    <source>
        <dbReference type="EMBL" id="MCA4706437.1"/>
    </source>
</evidence>
<evidence type="ECO:0000313" key="3">
    <source>
        <dbReference type="Proteomes" id="UP001198461"/>
    </source>
</evidence>
<keyword evidence="1" id="KW-0472">Membrane</keyword>